<dbReference type="GO" id="GO:0005681">
    <property type="term" value="C:spliceosomal complex"/>
    <property type="evidence" value="ECO:0007669"/>
    <property type="project" value="UniProtKB-KW"/>
</dbReference>
<dbReference type="InterPro" id="IPR027141">
    <property type="entry name" value="LSm4/Sm_D1/D3"/>
</dbReference>
<dbReference type="SUPFAM" id="SSF50182">
    <property type="entry name" value="Sm-like ribonucleoproteins"/>
    <property type="match status" value="1"/>
</dbReference>
<dbReference type="AlphaFoldDB" id="A0A8X6UV47"/>
<dbReference type="Proteomes" id="UP000887159">
    <property type="component" value="Unassembled WGS sequence"/>
</dbReference>
<dbReference type="GO" id="GO:0006396">
    <property type="term" value="P:RNA processing"/>
    <property type="evidence" value="ECO:0007669"/>
    <property type="project" value="InterPro"/>
</dbReference>
<dbReference type="PANTHER" id="PTHR23338">
    <property type="entry name" value="SMALL NUCLEAR RIBONUCLEOPROTEIN SM"/>
    <property type="match status" value="1"/>
</dbReference>
<accession>A0A8X6UV47</accession>
<comment type="caution">
    <text evidence="3">The sequence shown here is derived from an EMBL/GenBank/DDBJ whole genome shotgun (WGS) entry which is preliminary data.</text>
</comment>
<sequence>MIESVPVKLMNEFVEKEIKIFTKNGETFEGIMMKDLAGGPAVLEGMHFNLKNVKANFASGHTANLETVFIRGSRIRFVGLPSEAKELVDRMERAARPAPRGRGGRGGRGRGGYRGRR</sequence>
<keyword evidence="1" id="KW-0747">Spliceosome</keyword>
<dbReference type="EMBL" id="BMAU01021067">
    <property type="protein sequence ID" value="GFX88948.1"/>
    <property type="molecule type" value="Genomic_DNA"/>
</dbReference>
<name>A0A8X6UV47_TRICX</name>
<organism evidence="3 4">
    <name type="scientific">Trichonephila clavipes</name>
    <name type="common">Golden silk orbweaver</name>
    <name type="synonym">Nephila clavipes</name>
    <dbReference type="NCBI Taxonomy" id="2585209"/>
    <lineage>
        <taxon>Eukaryota</taxon>
        <taxon>Metazoa</taxon>
        <taxon>Ecdysozoa</taxon>
        <taxon>Arthropoda</taxon>
        <taxon>Chelicerata</taxon>
        <taxon>Arachnida</taxon>
        <taxon>Araneae</taxon>
        <taxon>Araneomorphae</taxon>
        <taxon>Entelegynae</taxon>
        <taxon>Araneoidea</taxon>
        <taxon>Nephilidae</taxon>
        <taxon>Trichonephila</taxon>
    </lineage>
</organism>
<keyword evidence="1" id="KW-0507">mRNA processing</keyword>
<proteinExistence type="predicted"/>
<keyword evidence="1" id="KW-0508">mRNA splicing</keyword>
<feature type="region of interest" description="Disordered" evidence="2">
    <location>
        <begin position="92"/>
        <end position="117"/>
    </location>
</feature>
<feature type="compositionally biased region" description="Basic residues" evidence="2">
    <location>
        <begin position="102"/>
        <end position="117"/>
    </location>
</feature>
<protein>
    <submittedName>
        <fullName evidence="3">Uncharacterized protein</fullName>
    </submittedName>
</protein>
<gene>
    <name evidence="3" type="ORF">TNCV_2852481</name>
</gene>
<dbReference type="Gene3D" id="2.30.30.100">
    <property type="match status" value="1"/>
</dbReference>
<evidence type="ECO:0000256" key="2">
    <source>
        <dbReference type="SAM" id="MobiDB-lite"/>
    </source>
</evidence>
<evidence type="ECO:0000313" key="4">
    <source>
        <dbReference type="Proteomes" id="UP000887159"/>
    </source>
</evidence>
<evidence type="ECO:0000313" key="3">
    <source>
        <dbReference type="EMBL" id="GFX88948.1"/>
    </source>
</evidence>
<dbReference type="InterPro" id="IPR010920">
    <property type="entry name" value="LSM_dom_sf"/>
</dbReference>
<evidence type="ECO:0000256" key="1">
    <source>
        <dbReference type="ARBA" id="ARBA00022728"/>
    </source>
</evidence>
<reference evidence="3" key="1">
    <citation type="submission" date="2020-08" db="EMBL/GenBank/DDBJ databases">
        <title>Multicomponent nature underlies the extraordinary mechanical properties of spider dragline silk.</title>
        <authorList>
            <person name="Kono N."/>
            <person name="Nakamura H."/>
            <person name="Mori M."/>
            <person name="Yoshida Y."/>
            <person name="Ohtoshi R."/>
            <person name="Malay A.D."/>
            <person name="Moran D.A.P."/>
            <person name="Tomita M."/>
            <person name="Numata K."/>
            <person name="Arakawa K."/>
        </authorList>
    </citation>
    <scope>NUCLEOTIDE SEQUENCE</scope>
</reference>
<keyword evidence="4" id="KW-1185">Reference proteome</keyword>